<dbReference type="OrthoDB" id="5729797at2"/>
<dbReference type="SUPFAM" id="SSF53474">
    <property type="entry name" value="alpha/beta-Hydrolases"/>
    <property type="match status" value="1"/>
</dbReference>
<dbReference type="Pfam" id="PF07859">
    <property type="entry name" value="Abhydrolase_3"/>
    <property type="match status" value="1"/>
</dbReference>
<dbReference type="PANTHER" id="PTHR48081:SF8">
    <property type="entry name" value="ALPHA_BETA HYDROLASE FOLD-3 DOMAIN-CONTAINING PROTEIN-RELATED"/>
    <property type="match status" value="1"/>
</dbReference>
<name>A0A2A4HHN8_9GAMM</name>
<comment type="similarity">
    <text evidence="1">Belongs to the 'GDXG' lipolytic enzyme family.</text>
</comment>
<accession>A0A2A4HHN8</accession>
<dbReference type="AlphaFoldDB" id="A0A2A4HHN8"/>
<protein>
    <submittedName>
        <fullName evidence="4">Esterase</fullName>
    </submittedName>
</protein>
<dbReference type="EMBL" id="NWUX01000021">
    <property type="protein sequence ID" value="PCF94306.1"/>
    <property type="molecule type" value="Genomic_DNA"/>
</dbReference>
<dbReference type="PANTHER" id="PTHR48081">
    <property type="entry name" value="AB HYDROLASE SUPERFAMILY PROTEIN C4A8.06C"/>
    <property type="match status" value="1"/>
</dbReference>
<dbReference type="InterPro" id="IPR002168">
    <property type="entry name" value="Lipase_GDXG_HIS_AS"/>
</dbReference>
<dbReference type="PROSITE" id="PS01173">
    <property type="entry name" value="LIPASE_GDXG_HIS"/>
    <property type="match status" value="1"/>
</dbReference>
<evidence type="ECO:0000259" key="3">
    <source>
        <dbReference type="Pfam" id="PF07859"/>
    </source>
</evidence>
<evidence type="ECO:0000256" key="2">
    <source>
        <dbReference type="ARBA" id="ARBA00022801"/>
    </source>
</evidence>
<keyword evidence="2" id="KW-0378">Hydrolase</keyword>
<organism evidence="4 5">
    <name type="scientific">Vreelandella nigrificans</name>
    <dbReference type="NCBI Taxonomy" id="2042704"/>
    <lineage>
        <taxon>Bacteria</taxon>
        <taxon>Pseudomonadati</taxon>
        <taxon>Pseudomonadota</taxon>
        <taxon>Gammaproteobacteria</taxon>
        <taxon>Oceanospirillales</taxon>
        <taxon>Halomonadaceae</taxon>
        <taxon>Vreelandella</taxon>
    </lineage>
</organism>
<evidence type="ECO:0000313" key="5">
    <source>
        <dbReference type="Proteomes" id="UP000218677"/>
    </source>
</evidence>
<dbReference type="Proteomes" id="UP000218677">
    <property type="component" value="Unassembled WGS sequence"/>
</dbReference>
<comment type="caution">
    <text evidence="4">The sequence shown here is derived from an EMBL/GenBank/DDBJ whole genome shotgun (WGS) entry which is preliminary data.</text>
</comment>
<sequence>MSLHPDIAAFLDLVADSGNPPFHSLSPQQARAAYEASSQMLDEPISNDATSLSITCRDGHRLELRHYQGEQALSPTLLYFHGGGYLLGSLDSHDSLCQSIAQATGYTVLAVDYRLAPEHKFPTAFHDAEDAYCWLLKHGEEMGIDTSRIAVGGDSVGGTLATALCMSARDNGWHLPRCQFLLYPCTSAWQDSESHRRYAQGYLLEADTLQWMFGHYLNSDEERHDWRFAPLEAAEFKNLPPAFIALAEHDPLIDEGIAYVNRLQEANVDTQLTIYPGMVHDFARLGSITPDAANQVRADIAKELQQHLSKHPSPVDA</sequence>
<dbReference type="InterPro" id="IPR029058">
    <property type="entry name" value="AB_hydrolase_fold"/>
</dbReference>
<dbReference type="GO" id="GO:0016787">
    <property type="term" value="F:hydrolase activity"/>
    <property type="evidence" value="ECO:0007669"/>
    <property type="project" value="UniProtKB-KW"/>
</dbReference>
<dbReference type="Gene3D" id="3.40.50.1820">
    <property type="entry name" value="alpha/beta hydrolase"/>
    <property type="match status" value="1"/>
</dbReference>
<proteinExistence type="inferred from homology"/>
<dbReference type="InterPro" id="IPR013094">
    <property type="entry name" value="AB_hydrolase_3"/>
</dbReference>
<dbReference type="InterPro" id="IPR050300">
    <property type="entry name" value="GDXG_lipolytic_enzyme"/>
</dbReference>
<reference evidence="5" key="1">
    <citation type="submission" date="2017-09" db="EMBL/GenBank/DDBJ databases">
        <authorList>
            <person name="Cho G.-S."/>
            <person name="Oguntoyinbo F.A."/>
            <person name="Cnockaert M."/>
            <person name="Kabisch J."/>
            <person name="Neve H."/>
            <person name="Bockelmann W."/>
            <person name="Wenning M."/>
            <person name="Franz C.M."/>
            <person name="Vandamme P."/>
        </authorList>
    </citation>
    <scope>NUCLEOTIDE SEQUENCE [LARGE SCALE GENOMIC DNA]</scope>
    <source>
        <strain evidence="5">MBT G8648</strain>
    </source>
</reference>
<feature type="domain" description="Alpha/beta hydrolase fold-3" evidence="3">
    <location>
        <begin position="77"/>
        <end position="283"/>
    </location>
</feature>
<evidence type="ECO:0000256" key="1">
    <source>
        <dbReference type="ARBA" id="ARBA00010515"/>
    </source>
</evidence>
<keyword evidence="5" id="KW-1185">Reference proteome</keyword>
<gene>
    <name evidence="4" type="ORF">CPA45_17855</name>
</gene>
<evidence type="ECO:0000313" key="4">
    <source>
        <dbReference type="EMBL" id="PCF94306.1"/>
    </source>
</evidence>